<evidence type="ECO:0000259" key="5">
    <source>
        <dbReference type="Pfam" id="PF00389"/>
    </source>
</evidence>
<dbReference type="InterPro" id="IPR029753">
    <property type="entry name" value="D-isomer_DH_CS"/>
</dbReference>
<evidence type="ECO:0000259" key="6">
    <source>
        <dbReference type="Pfam" id="PF02826"/>
    </source>
</evidence>
<dbReference type="PROSITE" id="PS00065">
    <property type="entry name" value="D_2_HYDROXYACID_DH_1"/>
    <property type="match status" value="1"/>
</dbReference>
<dbReference type="PROSITE" id="PS00671">
    <property type="entry name" value="D_2_HYDROXYACID_DH_3"/>
    <property type="match status" value="1"/>
</dbReference>
<comment type="similarity">
    <text evidence="1 4">Belongs to the D-isomer specific 2-hydroxyacid dehydrogenase family.</text>
</comment>
<comment type="caution">
    <text evidence="7">The sequence shown here is derived from an EMBL/GenBank/DDBJ whole genome shotgun (WGS) entry which is preliminary data.</text>
</comment>
<dbReference type="AlphaFoldDB" id="A0A916VDQ4"/>
<dbReference type="InterPro" id="IPR058205">
    <property type="entry name" value="D-LDH-like"/>
</dbReference>
<dbReference type="SUPFAM" id="SSF51735">
    <property type="entry name" value="NAD(P)-binding Rossmann-fold domains"/>
    <property type="match status" value="1"/>
</dbReference>
<dbReference type="InterPro" id="IPR006140">
    <property type="entry name" value="D-isomer_DH_NAD-bd"/>
</dbReference>
<dbReference type="InterPro" id="IPR029752">
    <property type="entry name" value="D-isomer_DH_CS1"/>
</dbReference>
<dbReference type="Pfam" id="PF00389">
    <property type="entry name" value="2-Hacid_dh"/>
    <property type="match status" value="1"/>
</dbReference>
<organism evidence="7 8">
    <name type="scientific">Anaerostipes butyraticus</name>
    <dbReference type="NCBI Taxonomy" id="645466"/>
    <lineage>
        <taxon>Bacteria</taxon>
        <taxon>Bacillati</taxon>
        <taxon>Bacillota</taxon>
        <taxon>Clostridia</taxon>
        <taxon>Lachnospirales</taxon>
        <taxon>Lachnospiraceae</taxon>
        <taxon>Anaerostipes</taxon>
    </lineage>
</organism>
<dbReference type="PANTHER" id="PTHR43026:SF1">
    <property type="entry name" value="2-HYDROXYACID DEHYDROGENASE HOMOLOG 1-RELATED"/>
    <property type="match status" value="1"/>
</dbReference>
<dbReference type="InterPro" id="IPR006139">
    <property type="entry name" value="D-isomer_2_OHA_DH_cat_dom"/>
</dbReference>
<reference evidence="7" key="1">
    <citation type="submission" date="2020-06" db="EMBL/GenBank/DDBJ databases">
        <title>Characterization of fructooligosaccharide metabolism and fructooligosaccharide-degrading enzymes in human commensal butyrate producers.</title>
        <authorList>
            <person name="Tanno H."/>
            <person name="Fujii T."/>
            <person name="Hirano K."/>
            <person name="Maeno S."/>
            <person name="Tonozuka T."/>
            <person name="Sakamoto M."/>
            <person name="Ohkuma M."/>
            <person name="Tochio T."/>
            <person name="Endo A."/>
        </authorList>
    </citation>
    <scope>NUCLEOTIDE SEQUENCE</scope>
    <source>
        <strain evidence="7">JCM 17466</strain>
    </source>
</reference>
<keyword evidence="3" id="KW-0520">NAD</keyword>
<dbReference type="Pfam" id="PF02826">
    <property type="entry name" value="2-Hacid_dh_C"/>
    <property type="match status" value="1"/>
</dbReference>
<evidence type="ECO:0000256" key="4">
    <source>
        <dbReference type="RuleBase" id="RU003719"/>
    </source>
</evidence>
<proteinExistence type="inferred from homology"/>
<keyword evidence="2 4" id="KW-0560">Oxidoreductase</keyword>
<dbReference type="Proteomes" id="UP000613208">
    <property type="component" value="Unassembled WGS sequence"/>
</dbReference>
<keyword evidence="8" id="KW-1185">Reference proteome</keyword>
<evidence type="ECO:0000313" key="8">
    <source>
        <dbReference type="Proteomes" id="UP000613208"/>
    </source>
</evidence>
<gene>
    <name evidence="7" type="ORF">ANBU17_15690</name>
</gene>
<dbReference type="EMBL" id="BLYI01000031">
    <property type="protein sequence ID" value="GFO85222.1"/>
    <property type="molecule type" value="Genomic_DNA"/>
</dbReference>
<evidence type="ECO:0000256" key="2">
    <source>
        <dbReference type="ARBA" id="ARBA00023002"/>
    </source>
</evidence>
<feature type="domain" description="D-isomer specific 2-hydroxyacid dehydrogenase catalytic" evidence="5">
    <location>
        <begin position="20"/>
        <end position="326"/>
    </location>
</feature>
<dbReference type="Gene3D" id="3.40.50.720">
    <property type="entry name" value="NAD(P)-binding Rossmann-like Domain"/>
    <property type="match status" value="2"/>
</dbReference>
<accession>A0A916VDQ4</accession>
<feature type="domain" description="D-isomer specific 2-hydroxyacid dehydrogenase NAD-binding" evidence="6">
    <location>
        <begin position="110"/>
        <end position="296"/>
    </location>
</feature>
<dbReference type="PANTHER" id="PTHR43026">
    <property type="entry name" value="2-HYDROXYACID DEHYDROGENASE HOMOLOG 1-RELATED"/>
    <property type="match status" value="1"/>
</dbReference>
<dbReference type="RefSeq" id="WP_243282582.1">
    <property type="nucleotide sequence ID" value="NZ_BLYI01000031.1"/>
</dbReference>
<protein>
    <submittedName>
        <fullName evidence="7">Lactate dehydrogenase</fullName>
    </submittedName>
</protein>
<evidence type="ECO:0000256" key="3">
    <source>
        <dbReference type="ARBA" id="ARBA00023027"/>
    </source>
</evidence>
<dbReference type="SUPFAM" id="SSF52283">
    <property type="entry name" value="Formate/glycerate dehydrogenase catalytic domain-like"/>
    <property type="match status" value="1"/>
</dbReference>
<dbReference type="GO" id="GO:0051287">
    <property type="term" value="F:NAD binding"/>
    <property type="evidence" value="ECO:0007669"/>
    <property type="project" value="InterPro"/>
</dbReference>
<evidence type="ECO:0000256" key="1">
    <source>
        <dbReference type="ARBA" id="ARBA00005854"/>
    </source>
</evidence>
<dbReference type="PROSITE" id="PS00670">
    <property type="entry name" value="D_2_HYDROXYACID_DH_2"/>
    <property type="match status" value="1"/>
</dbReference>
<sequence length="328" mass="36737">MTMKIAVFNCRPDERGLFEFYKQKYNIELAVTSETPTFENCSFVKGCQAVSIITTPVNRDLLQAWKEEGIQAVSTRTVGYDHINLEAAEELGIPVSNVSYTPHTVAEYTVMAILMTIRRMKTILTRYQVQDYSLTDVRGKELRNMTVGVVGTGKIGEQVIRNLSGFGCRILAHDPFPKDSLQGTVHYTNLEELWRECDILTFHTPASRETCHMVNHDTLRQMKKGVILINMARGSLIDTAALIEALDQGIVSAAALDVLEHESGIYYQDYKYAAVNHHDMAVLKTMPNVLMTPHTAFFTDEAVSDMIRCSIESCMAEVQGETDPGRIG</sequence>
<dbReference type="InterPro" id="IPR036291">
    <property type="entry name" value="NAD(P)-bd_dom_sf"/>
</dbReference>
<name>A0A916VDQ4_9FIRM</name>
<dbReference type="GO" id="GO:0008720">
    <property type="term" value="F:D-lactate dehydrogenase (NAD+) activity"/>
    <property type="evidence" value="ECO:0007669"/>
    <property type="project" value="TreeGrafter"/>
</dbReference>
<evidence type="ECO:0000313" key="7">
    <source>
        <dbReference type="EMBL" id="GFO85222.1"/>
    </source>
</evidence>
<dbReference type="CDD" id="cd12185">
    <property type="entry name" value="HGDH_LDH_like"/>
    <property type="match status" value="1"/>
</dbReference>